<keyword evidence="3" id="KW-1133">Transmembrane helix</keyword>
<organism evidence="5 6">
    <name type="scientific">Lentilactobacillus senioris DSM 24302 = JCM 17472</name>
    <dbReference type="NCBI Taxonomy" id="1423802"/>
    <lineage>
        <taxon>Bacteria</taxon>
        <taxon>Bacillati</taxon>
        <taxon>Bacillota</taxon>
        <taxon>Bacilli</taxon>
        <taxon>Lactobacillales</taxon>
        <taxon>Lactobacillaceae</taxon>
        <taxon>Lentilactobacillus</taxon>
    </lineage>
</organism>
<evidence type="ECO:0000313" key="6">
    <source>
        <dbReference type="Proteomes" id="UP000051256"/>
    </source>
</evidence>
<evidence type="ECO:0000313" key="5">
    <source>
        <dbReference type="EMBL" id="KRM94489.1"/>
    </source>
</evidence>
<gene>
    <name evidence="5" type="ORF">FC56_GL001446</name>
</gene>
<dbReference type="AlphaFoldDB" id="A0A0R2D1U7"/>
<keyword evidence="3" id="KW-0812">Transmembrane</keyword>
<comment type="caution">
    <text evidence="5">The sequence shown here is derived from an EMBL/GenBank/DDBJ whole genome shotgun (WGS) entry which is preliminary data.</text>
</comment>
<dbReference type="PATRIC" id="fig|1423802.4.peg.1464"/>
<proteinExistence type="inferred from homology"/>
<dbReference type="InterPro" id="IPR051056">
    <property type="entry name" value="Glycosyl_Hydrolase_73"/>
</dbReference>
<dbReference type="SMART" id="SM00047">
    <property type="entry name" value="LYZ2"/>
    <property type="match status" value="1"/>
</dbReference>
<dbReference type="RefSeq" id="WP_147649655.1">
    <property type="nucleotide sequence ID" value="NZ_AYZR01000004.1"/>
</dbReference>
<evidence type="ECO:0000256" key="2">
    <source>
        <dbReference type="ARBA" id="ARBA00022801"/>
    </source>
</evidence>
<keyword evidence="6" id="KW-1185">Reference proteome</keyword>
<dbReference type="PANTHER" id="PTHR33308">
    <property type="entry name" value="PEPTIDOGLYCAN HYDROLASE FLGJ"/>
    <property type="match status" value="1"/>
</dbReference>
<feature type="domain" description="Mannosyl-glycoprotein endo-beta-N-acetylglucosamidase-like" evidence="4">
    <location>
        <begin position="42"/>
        <end position="197"/>
    </location>
</feature>
<dbReference type="Proteomes" id="UP000051256">
    <property type="component" value="Unassembled WGS sequence"/>
</dbReference>
<sequence>MNKKIGAIMTGLVLIVIVVSGAFYVRSNRIANSQSHYVSESSTTVVDKTKREHDSFISQVAHPAIKLYEKNQQVLPSIVVAQAVLESSWGNSDLYRNANNPFGIKGSYQGQSIRYDTAEVISGKRITVKAAFRKYPSLLAAINDHNRLLAQQFINQSNVLSYRKVAKLLQQNGYATDPNYAKKLIQIIRKYNLSKYDLAAINGNSN</sequence>
<dbReference type="PRINTS" id="PR01002">
    <property type="entry name" value="FLGFLGJ"/>
</dbReference>
<feature type="transmembrane region" description="Helical" evidence="3">
    <location>
        <begin position="6"/>
        <end position="25"/>
    </location>
</feature>
<keyword evidence="3" id="KW-0472">Membrane</keyword>
<evidence type="ECO:0000256" key="1">
    <source>
        <dbReference type="ARBA" id="ARBA00010266"/>
    </source>
</evidence>
<dbReference type="Gene3D" id="4.10.80.30">
    <property type="entry name" value="DNA polymerase, domain 6"/>
    <property type="match status" value="1"/>
</dbReference>
<accession>A0A0R2D1U7</accession>
<dbReference type="PANTHER" id="PTHR33308:SF9">
    <property type="entry name" value="PEPTIDOGLYCAN HYDROLASE FLGJ"/>
    <property type="match status" value="1"/>
</dbReference>
<dbReference type="STRING" id="1423802.FC56_GL001446"/>
<name>A0A0R2D1U7_9LACO</name>
<dbReference type="GO" id="GO:0004040">
    <property type="term" value="F:amidase activity"/>
    <property type="evidence" value="ECO:0007669"/>
    <property type="project" value="InterPro"/>
</dbReference>
<evidence type="ECO:0000259" key="4">
    <source>
        <dbReference type="SMART" id="SM00047"/>
    </source>
</evidence>
<dbReference type="InterPro" id="IPR002901">
    <property type="entry name" value="MGlyc_endo_b_GlcNAc-like_dom"/>
</dbReference>
<dbReference type="EMBL" id="AYZR01000004">
    <property type="protein sequence ID" value="KRM94489.1"/>
    <property type="molecule type" value="Genomic_DNA"/>
</dbReference>
<comment type="similarity">
    <text evidence="1">Belongs to the glycosyl hydrolase 73 family.</text>
</comment>
<protein>
    <submittedName>
        <fullName evidence="5">Mannosyl-glycoprotein endo-beta-N-acetylglucosaminidase</fullName>
    </submittedName>
</protein>
<reference evidence="5 6" key="1">
    <citation type="journal article" date="2015" name="Genome Announc.">
        <title>Expanding the biotechnology potential of lactobacilli through comparative genomics of 213 strains and associated genera.</title>
        <authorList>
            <person name="Sun Z."/>
            <person name="Harris H.M."/>
            <person name="McCann A."/>
            <person name="Guo C."/>
            <person name="Argimon S."/>
            <person name="Zhang W."/>
            <person name="Yang X."/>
            <person name="Jeffery I.B."/>
            <person name="Cooney J.C."/>
            <person name="Kagawa T.F."/>
            <person name="Liu W."/>
            <person name="Song Y."/>
            <person name="Salvetti E."/>
            <person name="Wrobel A."/>
            <person name="Rasinkangas P."/>
            <person name="Parkhill J."/>
            <person name="Rea M.C."/>
            <person name="O'Sullivan O."/>
            <person name="Ritari J."/>
            <person name="Douillard F.P."/>
            <person name="Paul Ross R."/>
            <person name="Yang R."/>
            <person name="Briner A.E."/>
            <person name="Felis G.E."/>
            <person name="de Vos W.M."/>
            <person name="Barrangou R."/>
            <person name="Klaenhammer T.R."/>
            <person name="Caufield P.W."/>
            <person name="Cui Y."/>
            <person name="Zhang H."/>
            <person name="O'Toole P.W."/>
        </authorList>
    </citation>
    <scope>NUCLEOTIDE SEQUENCE [LARGE SCALE GENOMIC DNA]</scope>
    <source>
        <strain evidence="5 6">DSM 24302</strain>
    </source>
</reference>
<keyword evidence="2" id="KW-0378">Hydrolase</keyword>
<dbReference type="Pfam" id="PF01832">
    <property type="entry name" value="Glucosaminidase"/>
    <property type="match status" value="1"/>
</dbReference>
<evidence type="ECO:0000256" key="3">
    <source>
        <dbReference type="SAM" id="Phobius"/>
    </source>
</evidence>
<dbReference type="Gene3D" id="1.10.530.10">
    <property type="match status" value="1"/>
</dbReference>